<evidence type="ECO:0000313" key="6">
    <source>
        <dbReference type="EMBL" id="CDF32532.1"/>
    </source>
</evidence>
<dbReference type="InterPro" id="IPR004843">
    <property type="entry name" value="Calcineurin-like_PHP"/>
</dbReference>
<dbReference type="EMBL" id="HG001512">
    <property type="protein sequence ID" value="CDF32532.1"/>
    <property type="molecule type" value="Genomic_DNA"/>
</dbReference>
<protein>
    <recommendedName>
        <fullName evidence="8">5'-nucleotidase</fullName>
    </recommendedName>
</protein>
<evidence type="ECO:0000256" key="2">
    <source>
        <dbReference type="ARBA" id="ARBA00022729"/>
    </source>
</evidence>
<dbReference type="GO" id="GO:0000166">
    <property type="term" value="F:nucleotide binding"/>
    <property type="evidence" value="ECO:0007669"/>
    <property type="project" value="UniProtKB-KW"/>
</dbReference>
<feature type="domain" description="5'-Nucleotidase C-terminal" evidence="5">
    <location>
        <begin position="292"/>
        <end position="448"/>
    </location>
</feature>
<name>R7Q1S7_CHOCR</name>
<keyword evidence="3" id="KW-0547">Nucleotide-binding</keyword>
<proteinExistence type="inferred from homology"/>
<dbReference type="RefSeq" id="XP_005712197.1">
    <property type="nucleotide sequence ID" value="XM_005712140.1"/>
</dbReference>
<dbReference type="SUPFAM" id="SSF55816">
    <property type="entry name" value="5'-nucleotidase (syn. UDP-sugar hydrolase), C-terminal domain"/>
    <property type="match status" value="1"/>
</dbReference>
<accession>R7Q1S7</accession>
<evidence type="ECO:0000256" key="1">
    <source>
        <dbReference type="ARBA" id="ARBA00006654"/>
    </source>
</evidence>
<dbReference type="AlphaFoldDB" id="R7Q1S7"/>
<organism evidence="6 7">
    <name type="scientific">Chondrus crispus</name>
    <name type="common">Carrageen Irish moss</name>
    <name type="synonym">Polymorpha crispa</name>
    <dbReference type="NCBI Taxonomy" id="2769"/>
    <lineage>
        <taxon>Eukaryota</taxon>
        <taxon>Rhodophyta</taxon>
        <taxon>Florideophyceae</taxon>
        <taxon>Rhodymeniophycidae</taxon>
        <taxon>Gigartinales</taxon>
        <taxon>Gigartinaceae</taxon>
        <taxon>Chondrus</taxon>
    </lineage>
</organism>
<dbReference type="InterPro" id="IPR029052">
    <property type="entry name" value="Metallo-depent_PP-like"/>
</dbReference>
<dbReference type="STRING" id="2769.R7Q1S7"/>
<dbReference type="InterPro" id="IPR006179">
    <property type="entry name" value="5_nucleotidase/apyrase"/>
</dbReference>
<keyword evidence="3" id="KW-0378">Hydrolase</keyword>
<dbReference type="PANTHER" id="PTHR11575:SF48">
    <property type="entry name" value="5'-NUCLEOTIDASE"/>
    <property type="match status" value="1"/>
</dbReference>
<dbReference type="InterPro" id="IPR036907">
    <property type="entry name" value="5'-Nucleotdase_C_sf"/>
</dbReference>
<keyword evidence="7" id="KW-1185">Reference proteome</keyword>
<reference evidence="7" key="1">
    <citation type="journal article" date="2013" name="Proc. Natl. Acad. Sci. U.S.A.">
        <title>Genome structure and metabolic features in the red seaweed Chondrus crispus shed light on evolution of the Archaeplastida.</title>
        <authorList>
            <person name="Collen J."/>
            <person name="Porcel B."/>
            <person name="Carre W."/>
            <person name="Ball S.G."/>
            <person name="Chaparro C."/>
            <person name="Tonon T."/>
            <person name="Barbeyron T."/>
            <person name="Michel G."/>
            <person name="Noel B."/>
            <person name="Valentin K."/>
            <person name="Elias M."/>
            <person name="Artiguenave F."/>
            <person name="Arun A."/>
            <person name="Aury J.M."/>
            <person name="Barbosa-Neto J.F."/>
            <person name="Bothwell J.H."/>
            <person name="Bouget F.Y."/>
            <person name="Brillet L."/>
            <person name="Cabello-Hurtado F."/>
            <person name="Capella-Gutierrez S."/>
            <person name="Charrier B."/>
            <person name="Cladiere L."/>
            <person name="Cock J.M."/>
            <person name="Coelho S.M."/>
            <person name="Colleoni C."/>
            <person name="Czjzek M."/>
            <person name="Da Silva C."/>
            <person name="Delage L."/>
            <person name="Denoeud F."/>
            <person name="Deschamps P."/>
            <person name="Dittami S.M."/>
            <person name="Gabaldon T."/>
            <person name="Gachon C.M."/>
            <person name="Groisillier A."/>
            <person name="Herve C."/>
            <person name="Jabbari K."/>
            <person name="Katinka M."/>
            <person name="Kloareg B."/>
            <person name="Kowalczyk N."/>
            <person name="Labadie K."/>
            <person name="Leblanc C."/>
            <person name="Lopez P.J."/>
            <person name="McLachlan D.H."/>
            <person name="Meslet-Cladiere L."/>
            <person name="Moustafa A."/>
            <person name="Nehr Z."/>
            <person name="Nyvall Collen P."/>
            <person name="Panaud O."/>
            <person name="Partensky F."/>
            <person name="Poulain J."/>
            <person name="Rensing S.A."/>
            <person name="Rousvoal S."/>
            <person name="Samson G."/>
            <person name="Symeonidi A."/>
            <person name="Weissenbach J."/>
            <person name="Zambounis A."/>
            <person name="Wincker P."/>
            <person name="Boyen C."/>
        </authorList>
    </citation>
    <scope>NUCLEOTIDE SEQUENCE [LARGE SCALE GENOMIC DNA]</scope>
    <source>
        <strain evidence="7">cv. Stackhouse</strain>
    </source>
</reference>
<gene>
    <name evidence="6" type="ORF">CHC_T00001495001</name>
</gene>
<dbReference type="Pfam" id="PF00149">
    <property type="entry name" value="Metallophos"/>
    <property type="match status" value="1"/>
</dbReference>
<evidence type="ECO:0000256" key="3">
    <source>
        <dbReference type="RuleBase" id="RU362119"/>
    </source>
</evidence>
<keyword evidence="2" id="KW-0732">Signal</keyword>
<dbReference type="Gene3D" id="3.90.780.10">
    <property type="entry name" value="5'-Nucleotidase, C-terminal domain"/>
    <property type="match status" value="1"/>
</dbReference>
<dbReference type="GO" id="GO:0009166">
    <property type="term" value="P:nucleotide catabolic process"/>
    <property type="evidence" value="ECO:0007669"/>
    <property type="project" value="InterPro"/>
</dbReference>
<evidence type="ECO:0000259" key="5">
    <source>
        <dbReference type="Pfam" id="PF02872"/>
    </source>
</evidence>
<feature type="domain" description="Calcineurin-like phosphoesterase" evidence="4">
    <location>
        <begin position="12"/>
        <end position="217"/>
    </location>
</feature>
<dbReference type="InterPro" id="IPR008334">
    <property type="entry name" value="5'-Nucleotdase_C"/>
</dbReference>
<dbReference type="PANTHER" id="PTHR11575">
    <property type="entry name" value="5'-NUCLEOTIDASE-RELATED"/>
    <property type="match status" value="1"/>
</dbReference>
<comment type="similarity">
    <text evidence="1 3">Belongs to the 5'-nucleotidase family.</text>
</comment>
<dbReference type="PRINTS" id="PR01607">
    <property type="entry name" value="APYRASEFAMLY"/>
</dbReference>
<dbReference type="GeneID" id="17319907"/>
<dbReference type="Proteomes" id="UP000012073">
    <property type="component" value="Unassembled WGS sequence"/>
</dbReference>
<evidence type="ECO:0000259" key="4">
    <source>
        <dbReference type="Pfam" id="PF00149"/>
    </source>
</evidence>
<dbReference type="SUPFAM" id="SSF56300">
    <property type="entry name" value="Metallo-dependent phosphatases"/>
    <property type="match status" value="1"/>
</dbReference>
<dbReference type="PhylomeDB" id="R7Q1S7"/>
<dbReference type="KEGG" id="ccp:CHC_T00001495001"/>
<evidence type="ECO:0008006" key="8">
    <source>
        <dbReference type="Google" id="ProtNLM"/>
    </source>
</evidence>
<dbReference type="Gramene" id="CDF32532">
    <property type="protein sequence ID" value="CDF32532"/>
    <property type="gene ID" value="CHC_T00001495001"/>
</dbReference>
<dbReference type="OrthoDB" id="10252235at2759"/>
<dbReference type="Pfam" id="PF02872">
    <property type="entry name" value="5_nucleotid_C"/>
    <property type="match status" value="1"/>
</dbReference>
<dbReference type="OMA" id="WLATINS"/>
<dbReference type="Gene3D" id="3.60.21.10">
    <property type="match status" value="1"/>
</dbReference>
<evidence type="ECO:0000313" key="7">
    <source>
        <dbReference type="Proteomes" id="UP000012073"/>
    </source>
</evidence>
<sequence>MALEKQSQSAIQIIHYNDVYNIDESPHEPVGGAARFISAVRHQLSAHHTSLVLFSGDAFSPAPLTPLTEGAEMPPILNATEVDVACLGNHELDRGLDVMKARIAETNFPWLCSNVKEVETGVPLGGVREWWVLDKGGYRFGFMGLAGFDWLSALDKVDPEDVLYEDVVKCADRIATVLREKRCDFVVALTHMRQPDDDRLAMEARDVDIVLGGHDHVLCTKVVNGRFIVKSGTDFKNFSTIEIDVSSDCRLVAREPKHVDVSSEYAEDPIFAKFVAEKLELLGPDFKHALAVSTVDLDGRFVSIRTKETALGNSVADALAFYMDTKIALINAGSFRSDCVEPPGKITLQTINAILPFQDVAVVVEYTGRELLGIFENSVSQYPLLDGRFLQVSGVSFQFDPRLPAGERIHQTDVVCKEDDDTLRGLDEDRLYRVAVKSFIHMGKDGYPEGSLSSIIQHCDTPIATMVSEYLNELHTISPKCERRVVCVSPEKELLKSYDYAINSEQARETICCLKLTVWPDKASSVFNHGQ</sequence>
<dbReference type="GO" id="GO:0016787">
    <property type="term" value="F:hydrolase activity"/>
    <property type="evidence" value="ECO:0007669"/>
    <property type="project" value="UniProtKB-KW"/>
</dbReference>